<dbReference type="RefSeq" id="WP_162444485.1">
    <property type="nucleotide sequence ID" value="NZ_CP048222.1"/>
</dbReference>
<evidence type="ECO:0000313" key="2">
    <source>
        <dbReference type="Proteomes" id="UP000480178"/>
    </source>
</evidence>
<keyword evidence="2" id="KW-1185">Reference proteome</keyword>
<dbReference type="AlphaFoldDB" id="A0A6C0GKY4"/>
<gene>
    <name evidence="1" type="ORF">GXP67_18410</name>
</gene>
<proteinExistence type="predicted"/>
<name>A0A6C0GKY4_9BACT</name>
<organism evidence="1 2">
    <name type="scientific">Rhodocytophaga rosea</name>
    <dbReference type="NCBI Taxonomy" id="2704465"/>
    <lineage>
        <taxon>Bacteria</taxon>
        <taxon>Pseudomonadati</taxon>
        <taxon>Bacteroidota</taxon>
        <taxon>Cytophagia</taxon>
        <taxon>Cytophagales</taxon>
        <taxon>Rhodocytophagaceae</taxon>
        <taxon>Rhodocytophaga</taxon>
    </lineage>
</organism>
<sequence>MSNIIISTGFTINGYWISPFELLKGQVISLWLPQDTEQNEGVGSKIESQLIKLLSGKQTHNALTLIKRFMYIEDYKGDDWFKEHFYPTTPERYLKKNSKLLKAERNQILNELISKPALPLNRFGGNTRRMLALLACMSKSNNILFNVGGLDSQGVNQVYQQIEKMVDQGGSAIELNYPYLSGGNPPQHMGRHQFGKAKVIKIEKVYKEV</sequence>
<protein>
    <submittedName>
        <fullName evidence="1">Uncharacterized protein</fullName>
    </submittedName>
</protein>
<dbReference type="KEGG" id="rhoz:GXP67_18410"/>
<dbReference type="EMBL" id="CP048222">
    <property type="protein sequence ID" value="QHT68474.1"/>
    <property type="molecule type" value="Genomic_DNA"/>
</dbReference>
<reference evidence="1 2" key="1">
    <citation type="submission" date="2020-01" db="EMBL/GenBank/DDBJ databases">
        <authorList>
            <person name="Kim M.K."/>
        </authorList>
    </citation>
    <scope>NUCLEOTIDE SEQUENCE [LARGE SCALE GENOMIC DNA]</scope>
    <source>
        <strain evidence="1 2">172606-1</strain>
    </source>
</reference>
<accession>A0A6C0GKY4</accession>
<dbReference type="Proteomes" id="UP000480178">
    <property type="component" value="Chromosome"/>
</dbReference>
<evidence type="ECO:0000313" key="1">
    <source>
        <dbReference type="EMBL" id="QHT68474.1"/>
    </source>
</evidence>